<dbReference type="Proteomes" id="UP000245081">
    <property type="component" value="Unassembled WGS sequence"/>
</dbReference>
<dbReference type="AlphaFoldDB" id="A0A2R5F9C6"/>
<keyword evidence="3" id="KW-1185">Reference proteome</keyword>
<comment type="caution">
    <text evidence="2">The sequence shown here is derived from an EMBL/GenBank/DDBJ whole genome shotgun (WGS) entry which is preliminary data.</text>
</comment>
<reference evidence="2 3" key="1">
    <citation type="journal article" date="2018" name="Environ. Microbiol.">
        <title>Isolation and genomic characterization of Novimethylophilus kurashikiensis gen. nov. sp. nov., a new lanthanide-dependent methylotrophic species of Methylophilaceae.</title>
        <authorList>
            <person name="Lv H."/>
            <person name="Sahin N."/>
            <person name="Tani A."/>
        </authorList>
    </citation>
    <scope>NUCLEOTIDE SEQUENCE [LARGE SCALE GENOMIC DNA]</scope>
    <source>
        <strain evidence="2 3">La2-4</strain>
    </source>
</reference>
<name>A0A2R5F9C6_9PROT</name>
<gene>
    <name evidence="2" type="ORF">NMK_2427</name>
</gene>
<feature type="chain" id="PRO_5015302215" evidence="1">
    <location>
        <begin position="27"/>
        <end position="149"/>
    </location>
</feature>
<keyword evidence="1" id="KW-0732">Signal</keyword>
<protein>
    <submittedName>
        <fullName evidence="2">TonB-dependent receptor</fullName>
    </submittedName>
</protein>
<organism evidence="2 3">
    <name type="scientific">Novimethylophilus kurashikiensis</name>
    <dbReference type="NCBI Taxonomy" id="1825523"/>
    <lineage>
        <taxon>Bacteria</taxon>
        <taxon>Pseudomonadati</taxon>
        <taxon>Pseudomonadota</taxon>
        <taxon>Betaproteobacteria</taxon>
        <taxon>Nitrosomonadales</taxon>
        <taxon>Methylophilaceae</taxon>
        <taxon>Novimethylophilus</taxon>
    </lineage>
</organism>
<keyword evidence="2" id="KW-0675">Receptor</keyword>
<evidence type="ECO:0000313" key="3">
    <source>
        <dbReference type="Proteomes" id="UP000245081"/>
    </source>
</evidence>
<proteinExistence type="predicted"/>
<evidence type="ECO:0000313" key="2">
    <source>
        <dbReference type="EMBL" id="GBG14826.1"/>
    </source>
</evidence>
<accession>A0A2R5F9C6</accession>
<dbReference type="EMBL" id="BDOQ01000010">
    <property type="protein sequence ID" value="GBG14826.1"/>
    <property type="molecule type" value="Genomic_DNA"/>
</dbReference>
<evidence type="ECO:0000256" key="1">
    <source>
        <dbReference type="SAM" id="SignalP"/>
    </source>
</evidence>
<feature type="signal peptide" evidence="1">
    <location>
        <begin position="1"/>
        <end position="26"/>
    </location>
</feature>
<sequence>MKGRPLKKAHLLVGLMLLAATLTSNAATVSVQDTPASRLALAKKITLITVDADGIRKELDKQIEDIPYIQRVPVAAELKKLTPEAIRNVNAQVLADQFTYKELEVILMSETHKAEMQSVPGKLGAYNSEVNERFKAILKKAFDTSTPTE</sequence>